<proteinExistence type="predicted"/>
<reference evidence="2" key="3">
    <citation type="submission" date="2015-02" db="UniProtKB">
        <authorList>
            <consortium name="EnsemblProtists"/>
        </authorList>
    </citation>
    <scope>IDENTIFICATION</scope>
    <source>
        <strain evidence="2">DAOM BR144</strain>
    </source>
</reference>
<evidence type="ECO:0000256" key="1">
    <source>
        <dbReference type="SAM" id="Phobius"/>
    </source>
</evidence>
<dbReference type="AlphaFoldDB" id="K3WWK6"/>
<keyword evidence="1" id="KW-0472">Membrane</keyword>
<reference evidence="3" key="1">
    <citation type="journal article" date="2010" name="Genome Biol.">
        <title>Genome sequence of the necrotrophic plant pathogen Pythium ultimum reveals original pathogenicity mechanisms and effector repertoire.</title>
        <authorList>
            <person name="Levesque C.A."/>
            <person name="Brouwer H."/>
            <person name="Cano L."/>
            <person name="Hamilton J.P."/>
            <person name="Holt C."/>
            <person name="Huitema E."/>
            <person name="Raffaele S."/>
            <person name="Robideau G.P."/>
            <person name="Thines M."/>
            <person name="Win J."/>
            <person name="Zerillo M.M."/>
            <person name="Beakes G.W."/>
            <person name="Boore J.L."/>
            <person name="Busam D."/>
            <person name="Dumas B."/>
            <person name="Ferriera S."/>
            <person name="Fuerstenberg S.I."/>
            <person name="Gachon C.M."/>
            <person name="Gaulin E."/>
            <person name="Govers F."/>
            <person name="Grenville-Briggs L."/>
            <person name="Horner N."/>
            <person name="Hostetler J."/>
            <person name="Jiang R.H."/>
            <person name="Johnson J."/>
            <person name="Krajaejun T."/>
            <person name="Lin H."/>
            <person name="Meijer H.J."/>
            <person name="Moore B."/>
            <person name="Morris P."/>
            <person name="Phuntmart V."/>
            <person name="Puiu D."/>
            <person name="Shetty J."/>
            <person name="Stajich J.E."/>
            <person name="Tripathy S."/>
            <person name="Wawra S."/>
            <person name="van West P."/>
            <person name="Whitty B.R."/>
            <person name="Coutinho P.M."/>
            <person name="Henrissat B."/>
            <person name="Martin F."/>
            <person name="Thomas P.D."/>
            <person name="Tyler B.M."/>
            <person name="De Vries R.P."/>
            <person name="Kamoun S."/>
            <person name="Yandell M."/>
            <person name="Tisserat N."/>
            <person name="Buell C.R."/>
        </authorList>
    </citation>
    <scope>NUCLEOTIDE SEQUENCE</scope>
    <source>
        <strain evidence="3">DAOM:BR144</strain>
    </source>
</reference>
<keyword evidence="1" id="KW-1133">Transmembrane helix</keyword>
<dbReference type="Proteomes" id="UP000019132">
    <property type="component" value="Unassembled WGS sequence"/>
</dbReference>
<dbReference type="InParanoid" id="K3WWK6"/>
<feature type="transmembrane region" description="Helical" evidence="1">
    <location>
        <begin position="20"/>
        <end position="39"/>
    </location>
</feature>
<organism evidence="2 3">
    <name type="scientific">Globisporangium ultimum (strain ATCC 200006 / CBS 805.95 / DAOM BR144)</name>
    <name type="common">Pythium ultimum</name>
    <dbReference type="NCBI Taxonomy" id="431595"/>
    <lineage>
        <taxon>Eukaryota</taxon>
        <taxon>Sar</taxon>
        <taxon>Stramenopiles</taxon>
        <taxon>Oomycota</taxon>
        <taxon>Peronosporomycetes</taxon>
        <taxon>Pythiales</taxon>
        <taxon>Pythiaceae</taxon>
        <taxon>Globisporangium</taxon>
    </lineage>
</organism>
<keyword evidence="1" id="KW-0812">Transmembrane</keyword>
<dbReference type="EnsemblProtists" id="PYU1_T009354">
    <property type="protein sequence ID" value="PYU1_T009354"/>
    <property type="gene ID" value="PYU1_G009336"/>
</dbReference>
<protein>
    <submittedName>
        <fullName evidence="2">Uncharacterized protein</fullName>
    </submittedName>
</protein>
<dbReference type="HOGENOM" id="CLU_1839191_0_0_1"/>
<accession>K3WWK6</accession>
<dbReference type="EMBL" id="GL376622">
    <property type="status" value="NOT_ANNOTATED_CDS"/>
    <property type="molecule type" value="Genomic_DNA"/>
</dbReference>
<dbReference type="VEuPathDB" id="FungiDB:PYU1_G009336"/>
<keyword evidence="3" id="KW-1185">Reference proteome</keyword>
<evidence type="ECO:0000313" key="3">
    <source>
        <dbReference type="Proteomes" id="UP000019132"/>
    </source>
</evidence>
<name>K3WWK6_GLOUD</name>
<sequence>MPLPQEKPPPTTKLGQSTAITSTVLVVPNMAAKLMLIRYNILKLLVRSSDFWYSVAISTATCVLLAIYFNDARGVMVLIQWMGNLNGAVVDANTKRVRHSVIASTAGGIVNMHFVFFVQCQLIDAAKDFEVIRESSSPET</sequence>
<feature type="transmembrane region" description="Helical" evidence="1">
    <location>
        <begin position="51"/>
        <end position="69"/>
    </location>
</feature>
<evidence type="ECO:0000313" key="2">
    <source>
        <dbReference type="EnsemblProtists" id="PYU1_T009354"/>
    </source>
</evidence>
<reference evidence="3" key="2">
    <citation type="submission" date="2010-04" db="EMBL/GenBank/DDBJ databases">
        <authorList>
            <person name="Buell R."/>
            <person name="Hamilton J."/>
            <person name="Hostetler J."/>
        </authorList>
    </citation>
    <scope>NUCLEOTIDE SEQUENCE [LARGE SCALE GENOMIC DNA]</scope>
    <source>
        <strain evidence="3">DAOM:BR144</strain>
    </source>
</reference>